<evidence type="ECO:0000259" key="14">
    <source>
        <dbReference type="PROSITE" id="PS51384"/>
    </source>
</evidence>
<dbReference type="SUPFAM" id="SSF63380">
    <property type="entry name" value="Riboflavin synthase domain-like"/>
    <property type="match status" value="1"/>
</dbReference>
<keyword evidence="7" id="KW-0274">FAD</keyword>
<dbReference type="Gene3D" id="2.40.30.10">
    <property type="entry name" value="Translation factors"/>
    <property type="match status" value="1"/>
</dbReference>
<evidence type="ECO:0000313" key="16">
    <source>
        <dbReference type="Proteomes" id="UP001596540"/>
    </source>
</evidence>
<evidence type="ECO:0000256" key="9">
    <source>
        <dbReference type="ARBA" id="ARBA00023002"/>
    </source>
</evidence>
<evidence type="ECO:0000256" key="10">
    <source>
        <dbReference type="ARBA" id="ARBA00023004"/>
    </source>
</evidence>
<keyword evidence="12 13" id="KW-0472">Membrane</keyword>
<keyword evidence="9" id="KW-0560">Oxidoreductase</keyword>
<evidence type="ECO:0000256" key="2">
    <source>
        <dbReference type="ARBA" id="ARBA00004141"/>
    </source>
</evidence>
<evidence type="ECO:0000256" key="5">
    <source>
        <dbReference type="ARBA" id="ARBA00022714"/>
    </source>
</evidence>
<keyword evidence="11" id="KW-0411">Iron-sulfur</keyword>
<comment type="subcellular location">
    <subcellularLocation>
        <location evidence="2">Membrane</location>
        <topology evidence="2">Multi-pass membrane protein</topology>
    </subcellularLocation>
</comment>
<dbReference type="InterPro" id="IPR017927">
    <property type="entry name" value="FAD-bd_FR_type"/>
</dbReference>
<dbReference type="SUPFAM" id="SSF52343">
    <property type="entry name" value="Ferredoxin reductase-like, C-terminal NADP-linked domain"/>
    <property type="match status" value="1"/>
</dbReference>
<keyword evidence="16" id="KW-1185">Reference proteome</keyword>
<evidence type="ECO:0000256" key="12">
    <source>
        <dbReference type="ARBA" id="ARBA00023136"/>
    </source>
</evidence>
<feature type="transmembrane region" description="Helical" evidence="13">
    <location>
        <begin position="134"/>
        <end position="154"/>
    </location>
</feature>
<comment type="cofactor">
    <cofactor evidence="1">
        <name>FAD</name>
        <dbReference type="ChEBI" id="CHEBI:57692"/>
    </cofactor>
</comment>
<organism evidence="15 16">
    <name type="scientific">Marinactinospora rubrisoli</name>
    <dbReference type="NCBI Taxonomy" id="2715399"/>
    <lineage>
        <taxon>Bacteria</taxon>
        <taxon>Bacillati</taxon>
        <taxon>Actinomycetota</taxon>
        <taxon>Actinomycetes</taxon>
        <taxon>Streptosporangiales</taxon>
        <taxon>Nocardiopsidaceae</taxon>
        <taxon>Marinactinospora</taxon>
    </lineage>
</organism>
<dbReference type="Proteomes" id="UP001596540">
    <property type="component" value="Unassembled WGS sequence"/>
</dbReference>
<dbReference type="EMBL" id="JBHTBH010000012">
    <property type="protein sequence ID" value="MFC7330415.1"/>
    <property type="molecule type" value="Genomic_DNA"/>
</dbReference>
<dbReference type="Pfam" id="PF01794">
    <property type="entry name" value="Ferric_reduct"/>
    <property type="match status" value="1"/>
</dbReference>
<evidence type="ECO:0000256" key="1">
    <source>
        <dbReference type="ARBA" id="ARBA00001974"/>
    </source>
</evidence>
<feature type="transmembrane region" description="Helical" evidence="13">
    <location>
        <begin position="84"/>
        <end position="107"/>
    </location>
</feature>
<sequence length="433" mass="47737">MTERNSTFTRRAEPAAPPLRVSHVVTAIAVSALPFLPLLGRLDVAGGTLPGLANVAGFLGALLIWWQVLLGVRRVSALLTADRVAVVRLHAWLGASGAFFVLLHPLLEMIAEHHDLWYLVRIDFTWPESSFTSLGRIAVAMFLALWLTSTLLRAAVRYRTWRYTHYLAYPLAALVFVHSSYLGTFLAELPWLWAYWLALAWSFAAVCAWRLAGPLLSPRYRLVRSERLCGTITACTLAPVGRALRPAPGQFCHLRTALLSPSHPLSVVGCTEDGELTFAVRDAGPFTDRLRALEPGDTVFVDGPYGTFTGEARRGDRPTVLVAGGVGITPFVELVRRHPTDVTLFHVTRSPEEAVFGAELRERLGTGYINVVSAPGPDRPGFDVGDMLHRLGPAARRARFFVCGGPGFVERVRTRLRDEGIGADRLFTEEFEF</sequence>
<feature type="transmembrane region" description="Helical" evidence="13">
    <location>
        <begin position="52"/>
        <end position="72"/>
    </location>
</feature>
<dbReference type="PANTHER" id="PTHR47354">
    <property type="entry name" value="NADH OXIDOREDUCTASE HCR"/>
    <property type="match status" value="1"/>
</dbReference>
<keyword evidence="3" id="KW-0285">Flavoprotein</keyword>
<dbReference type="InterPro" id="IPR050415">
    <property type="entry name" value="MRET"/>
</dbReference>
<keyword evidence="6" id="KW-0479">Metal-binding</keyword>
<feature type="transmembrane region" description="Helical" evidence="13">
    <location>
        <begin position="193"/>
        <end position="212"/>
    </location>
</feature>
<feature type="transmembrane region" description="Helical" evidence="13">
    <location>
        <begin position="21"/>
        <end position="40"/>
    </location>
</feature>
<evidence type="ECO:0000313" key="15">
    <source>
        <dbReference type="EMBL" id="MFC7330415.1"/>
    </source>
</evidence>
<keyword evidence="5" id="KW-0001">2Fe-2S</keyword>
<gene>
    <name evidence="15" type="ORF">ACFQRF_22045</name>
</gene>
<evidence type="ECO:0000256" key="8">
    <source>
        <dbReference type="ARBA" id="ARBA00022989"/>
    </source>
</evidence>
<evidence type="ECO:0000256" key="11">
    <source>
        <dbReference type="ARBA" id="ARBA00023014"/>
    </source>
</evidence>
<dbReference type="Gene3D" id="3.40.50.80">
    <property type="entry name" value="Nucleotide-binding domain of ferredoxin-NADP reductase (FNR) module"/>
    <property type="match status" value="1"/>
</dbReference>
<name>A0ABW2KM25_9ACTN</name>
<accession>A0ABW2KM25</accession>
<reference evidence="16" key="1">
    <citation type="journal article" date="2019" name="Int. J. Syst. Evol. Microbiol.">
        <title>The Global Catalogue of Microorganisms (GCM) 10K type strain sequencing project: providing services to taxonomists for standard genome sequencing and annotation.</title>
        <authorList>
            <consortium name="The Broad Institute Genomics Platform"/>
            <consortium name="The Broad Institute Genome Sequencing Center for Infectious Disease"/>
            <person name="Wu L."/>
            <person name="Ma J."/>
        </authorList>
    </citation>
    <scope>NUCLEOTIDE SEQUENCE [LARGE SCALE GENOMIC DNA]</scope>
    <source>
        <strain evidence="16">CGMCC 4.7382</strain>
    </source>
</reference>
<keyword evidence="8 13" id="KW-1133">Transmembrane helix</keyword>
<evidence type="ECO:0000256" key="13">
    <source>
        <dbReference type="SAM" id="Phobius"/>
    </source>
</evidence>
<evidence type="ECO:0000256" key="3">
    <source>
        <dbReference type="ARBA" id="ARBA00022630"/>
    </source>
</evidence>
<dbReference type="PROSITE" id="PS51384">
    <property type="entry name" value="FAD_FR"/>
    <property type="match status" value="1"/>
</dbReference>
<proteinExistence type="predicted"/>
<feature type="transmembrane region" description="Helical" evidence="13">
    <location>
        <begin position="166"/>
        <end position="187"/>
    </location>
</feature>
<dbReference type="PANTHER" id="PTHR47354:SF8">
    <property type="entry name" value="1,2-PHENYLACETYL-COA EPOXIDASE, SUBUNIT E"/>
    <property type="match status" value="1"/>
</dbReference>
<feature type="domain" description="FAD-binding FR-type" evidence="14">
    <location>
        <begin position="215"/>
        <end position="311"/>
    </location>
</feature>
<dbReference type="InterPro" id="IPR039261">
    <property type="entry name" value="FNR_nucleotide-bd"/>
</dbReference>
<dbReference type="InterPro" id="IPR013130">
    <property type="entry name" value="Fe3_Rdtase_TM_dom"/>
</dbReference>
<protein>
    <submittedName>
        <fullName evidence="15">Ferric reductase-like transmembrane domain-containing protein</fullName>
    </submittedName>
</protein>
<keyword evidence="4 13" id="KW-0812">Transmembrane</keyword>
<evidence type="ECO:0000256" key="6">
    <source>
        <dbReference type="ARBA" id="ARBA00022723"/>
    </source>
</evidence>
<dbReference type="RefSeq" id="WP_379873064.1">
    <property type="nucleotide sequence ID" value="NZ_JBHTBH010000012.1"/>
</dbReference>
<keyword evidence="10" id="KW-0408">Iron</keyword>
<comment type="caution">
    <text evidence="15">The sequence shown here is derived from an EMBL/GenBank/DDBJ whole genome shotgun (WGS) entry which is preliminary data.</text>
</comment>
<dbReference type="InterPro" id="IPR017938">
    <property type="entry name" value="Riboflavin_synthase-like_b-brl"/>
</dbReference>
<evidence type="ECO:0000256" key="4">
    <source>
        <dbReference type="ARBA" id="ARBA00022692"/>
    </source>
</evidence>
<evidence type="ECO:0000256" key="7">
    <source>
        <dbReference type="ARBA" id="ARBA00022827"/>
    </source>
</evidence>